<dbReference type="InterPro" id="IPR011989">
    <property type="entry name" value="ARM-like"/>
</dbReference>
<evidence type="ECO:0000256" key="1">
    <source>
        <dbReference type="ARBA" id="ARBA00004123"/>
    </source>
</evidence>
<dbReference type="EMBL" id="JAVRJZ010000017">
    <property type="protein sequence ID" value="KAK2709366.1"/>
    <property type="molecule type" value="Genomic_DNA"/>
</dbReference>
<comment type="similarity">
    <text evidence="2">Belongs to the IPI1/TEX10 family.</text>
</comment>
<dbReference type="SUPFAM" id="SSF48371">
    <property type="entry name" value="ARM repeat"/>
    <property type="match status" value="1"/>
</dbReference>
<keyword evidence="3" id="KW-0539">Nucleus</keyword>
<reference evidence="5" key="1">
    <citation type="submission" date="2023-07" db="EMBL/GenBank/DDBJ databases">
        <title>Chromosome-level genome assembly of Artemia franciscana.</title>
        <authorList>
            <person name="Jo E."/>
        </authorList>
    </citation>
    <scope>NUCLEOTIDE SEQUENCE</scope>
    <source>
        <tissue evidence="5">Whole body</tissue>
    </source>
</reference>
<organism evidence="5 6">
    <name type="scientific">Artemia franciscana</name>
    <name type="common">Brine shrimp</name>
    <name type="synonym">Artemia sanfranciscana</name>
    <dbReference type="NCBI Taxonomy" id="6661"/>
    <lineage>
        <taxon>Eukaryota</taxon>
        <taxon>Metazoa</taxon>
        <taxon>Ecdysozoa</taxon>
        <taxon>Arthropoda</taxon>
        <taxon>Crustacea</taxon>
        <taxon>Branchiopoda</taxon>
        <taxon>Anostraca</taxon>
        <taxon>Artemiidae</taxon>
        <taxon>Artemia</taxon>
    </lineage>
</organism>
<proteinExistence type="inferred from homology"/>
<gene>
    <name evidence="5" type="ORF">QYM36_013135</name>
</gene>
<dbReference type="Gene3D" id="1.25.10.10">
    <property type="entry name" value="Leucine-rich Repeat Variant"/>
    <property type="match status" value="1"/>
</dbReference>
<dbReference type="PANTHER" id="PTHR16056">
    <property type="entry name" value="REGULATOR OF MICROTUBULE DYNAMICS PROTEIN"/>
    <property type="match status" value="1"/>
</dbReference>
<dbReference type="Proteomes" id="UP001187531">
    <property type="component" value="Unassembled WGS sequence"/>
</dbReference>
<sequence>MPKSTKHKKAIKKEKTKIKLKLGRGKNLPKGVNVTNTSFQTRKIVLPEQKGSENNKLVNPNNLSIKKSLKSLDYNSVYVRQDGLNDLKKLADYNIDLFSPCLEDVFSCLSKLFVDADNGLRRDAIRLVQKILSMKSTNEIAPFFGFLAAMLSCSMNNINQGVKQDSIRILDAFVETVPSLMKPYAKRILLDFVDQISRKSEQGSRGRVLIVNPVSKLTTLKWRTVILKRIESLIVLSNKALSVVQPSLEYTCPTIVFPSVLESELYHPAFLNCDTSLDLSLKSYDVFEASREKTNESIANSLLPILIETWVEAAPEQNGLDEIEGKQITSDMIEVLRSIIAVLKALESCNQLGTGQVNNDDYRKLLSKLMESFPYSMRGISKRGNAVADSCLQDNLDLLYLCVKAEKHLESSFLSFLRYIEEIFQNQDISISDSGKVIGIVKELLTDGSCSQFLLEKFLPNLLSFSERKKNNDPILSQTLEAVVDIAIVNHHRLLSLKQYRDWLKKGVTQLPLNSSASLKALDILTRNAFVDLSALKEIALKLSDTLCSVSTEGATESQSLRHGVQLIGNAAIQFARSGDVTTAQELCNALGNLHVHKTFSLGLKTIAEAEIKNRSEVESDFWPYIY</sequence>
<comment type="subcellular location">
    <subcellularLocation>
        <location evidence="1">Nucleus</location>
    </subcellularLocation>
</comment>
<dbReference type="GO" id="GO:0071339">
    <property type="term" value="C:MLL1 complex"/>
    <property type="evidence" value="ECO:0007669"/>
    <property type="project" value="TreeGrafter"/>
</dbReference>
<name>A0AA88L639_ARTSF</name>
<protein>
    <recommendedName>
        <fullName evidence="4">Pre-rRNA-processing protein Ipi1 N-terminal domain-containing protein</fullName>
    </recommendedName>
</protein>
<feature type="domain" description="Pre-rRNA-processing protein Ipi1 N-terminal" evidence="4">
    <location>
        <begin position="139"/>
        <end position="233"/>
    </location>
</feature>
<dbReference type="InterPro" id="IPR016024">
    <property type="entry name" value="ARM-type_fold"/>
</dbReference>
<accession>A0AA88L639</accession>
<evidence type="ECO:0000256" key="2">
    <source>
        <dbReference type="ARBA" id="ARBA00006427"/>
    </source>
</evidence>
<dbReference type="InterPro" id="IPR024679">
    <property type="entry name" value="Ipi1_N"/>
</dbReference>
<keyword evidence="6" id="KW-1185">Reference proteome</keyword>
<evidence type="ECO:0000259" key="4">
    <source>
        <dbReference type="Pfam" id="PF12333"/>
    </source>
</evidence>
<comment type="caution">
    <text evidence="5">The sequence shown here is derived from an EMBL/GenBank/DDBJ whole genome shotgun (WGS) entry which is preliminary data.</text>
</comment>
<evidence type="ECO:0000313" key="5">
    <source>
        <dbReference type="EMBL" id="KAK2709365.1"/>
    </source>
</evidence>
<dbReference type="EMBL" id="JAVRJZ010000017">
    <property type="protein sequence ID" value="KAK2709365.1"/>
    <property type="molecule type" value="Genomic_DNA"/>
</dbReference>
<dbReference type="Pfam" id="PF12333">
    <property type="entry name" value="Ipi1_N"/>
    <property type="match status" value="1"/>
</dbReference>
<evidence type="ECO:0000256" key="3">
    <source>
        <dbReference type="ARBA" id="ARBA00023242"/>
    </source>
</evidence>
<dbReference type="AlphaFoldDB" id="A0AA88L639"/>
<evidence type="ECO:0000313" key="6">
    <source>
        <dbReference type="Proteomes" id="UP001187531"/>
    </source>
</evidence>
<dbReference type="PANTHER" id="PTHR16056:SF2">
    <property type="entry name" value="TESTIS-EXPRESSED PROTEIN 10"/>
    <property type="match status" value="1"/>
</dbReference>